<reference evidence="2 3" key="1">
    <citation type="submission" date="2024-01" db="EMBL/GenBank/DDBJ databases">
        <authorList>
            <person name="Waweru B."/>
        </authorList>
    </citation>
    <scope>NUCLEOTIDE SEQUENCE [LARGE SCALE GENOMIC DNA]</scope>
</reference>
<evidence type="ECO:0000313" key="2">
    <source>
        <dbReference type="EMBL" id="CAK7322710.1"/>
    </source>
</evidence>
<dbReference type="PANTHER" id="PTHR36766">
    <property type="entry name" value="PLANT BROAD-SPECTRUM MILDEW RESISTANCE PROTEIN RPW8"/>
    <property type="match status" value="1"/>
</dbReference>
<dbReference type="AlphaFoldDB" id="A0AAV1QPM7"/>
<comment type="caution">
    <text evidence="2">The sequence shown here is derived from an EMBL/GenBank/DDBJ whole genome shotgun (WGS) entry which is preliminary data.</text>
</comment>
<keyword evidence="1" id="KW-0611">Plant defense</keyword>
<keyword evidence="3" id="KW-1185">Reference proteome</keyword>
<dbReference type="InterPro" id="IPR032675">
    <property type="entry name" value="LRR_dom_sf"/>
</dbReference>
<evidence type="ECO:0000313" key="3">
    <source>
        <dbReference type="Proteomes" id="UP001314170"/>
    </source>
</evidence>
<accession>A0AAV1QPM7</accession>
<organism evidence="2 3">
    <name type="scientific">Dovyalis caffra</name>
    <dbReference type="NCBI Taxonomy" id="77055"/>
    <lineage>
        <taxon>Eukaryota</taxon>
        <taxon>Viridiplantae</taxon>
        <taxon>Streptophyta</taxon>
        <taxon>Embryophyta</taxon>
        <taxon>Tracheophyta</taxon>
        <taxon>Spermatophyta</taxon>
        <taxon>Magnoliopsida</taxon>
        <taxon>eudicotyledons</taxon>
        <taxon>Gunneridae</taxon>
        <taxon>Pentapetalae</taxon>
        <taxon>rosids</taxon>
        <taxon>fabids</taxon>
        <taxon>Malpighiales</taxon>
        <taxon>Salicaceae</taxon>
        <taxon>Flacourtieae</taxon>
        <taxon>Dovyalis</taxon>
    </lineage>
</organism>
<dbReference type="Pfam" id="PF23952">
    <property type="entry name" value="LRR_EndoS"/>
    <property type="match status" value="1"/>
</dbReference>
<dbReference type="EMBL" id="CAWUPB010000027">
    <property type="protein sequence ID" value="CAK7322710.1"/>
    <property type="molecule type" value="Genomic_DNA"/>
</dbReference>
<name>A0AAV1QPM7_9ROSI</name>
<gene>
    <name evidence="2" type="ORF">DCAF_LOCUS321</name>
</gene>
<evidence type="ECO:0000256" key="1">
    <source>
        <dbReference type="ARBA" id="ARBA00022821"/>
    </source>
</evidence>
<dbReference type="Proteomes" id="UP001314170">
    <property type="component" value="Unassembled WGS sequence"/>
</dbReference>
<proteinExistence type="predicted"/>
<protein>
    <submittedName>
        <fullName evidence="2">Uncharacterized protein</fullName>
    </submittedName>
</protein>
<dbReference type="GO" id="GO:0006952">
    <property type="term" value="P:defense response"/>
    <property type="evidence" value="ECO:0007669"/>
    <property type="project" value="UniProtKB-KW"/>
</dbReference>
<dbReference type="SUPFAM" id="SSF52058">
    <property type="entry name" value="L domain-like"/>
    <property type="match status" value="1"/>
</dbReference>
<dbReference type="PANTHER" id="PTHR36766:SF40">
    <property type="entry name" value="DISEASE RESISTANCE PROTEIN RGA3"/>
    <property type="match status" value="1"/>
</dbReference>
<dbReference type="Gene3D" id="3.80.10.10">
    <property type="entry name" value="Ribonuclease Inhibitor"/>
    <property type="match status" value="2"/>
</dbReference>
<sequence>MYACPKLVGSFPAAPKLTQFNLNNSLYTQELYPSGEWCLVVSEGSLLKGIKRASGVFSSITKVEFRGCGSLKSCQLDFLPHFSKFIIRDCLELESLRIREGPLLSLHQLVVIGCPNLKSLPENMHSLLPSLEKLVLGLLPQVDSFPEETLLLPSTITSLEFNCLRNLKSLDYKELQQLTSLRNLKICQCPKLEFIPEKSLPSSIEHLEIMDLKDLDYKGLQHLTSLRQLKIWSCSKLENIPEESLPSSLEHLEIWNMKDLNYKGLQHLTSLRRLKICGCPKLVSLPEEGLPSSLRYLEIRNLENLESLNYKGLQHLNSLRRLHIWMCPKLKSMPEEGLPSSLEYLKIIRCPSLAKSCERKTGKDWPKISHIPGVTIKMLSKA</sequence>